<keyword evidence="4" id="KW-1185">Reference proteome</keyword>
<feature type="region of interest" description="Disordered" evidence="1">
    <location>
        <begin position="78"/>
        <end position="111"/>
    </location>
</feature>
<dbReference type="InParanoid" id="A0A5J5EFH5"/>
<dbReference type="Proteomes" id="UP000326924">
    <property type="component" value="Unassembled WGS sequence"/>
</dbReference>
<accession>A0A5J5EFH5</accession>
<organism evidence="3 4">
    <name type="scientific">Sphaerosporella brunnea</name>
    <dbReference type="NCBI Taxonomy" id="1250544"/>
    <lineage>
        <taxon>Eukaryota</taxon>
        <taxon>Fungi</taxon>
        <taxon>Dikarya</taxon>
        <taxon>Ascomycota</taxon>
        <taxon>Pezizomycotina</taxon>
        <taxon>Pezizomycetes</taxon>
        <taxon>Pezizales</taxon>
        <taxon>Pyronemataceae</taxon>
        <taxon>Sphaerosporella</taxon>
    </lineage>
</organism>
<dbReference type="AlphaFoldDB" id="A0A5J5EFH5"/>
<keyword evidence="2" id="KW-0812">Transmembrane</keyword>
<evidence type="ECO:0000256" key="2">
    <source>
        <dbReference type="SAM" id="Phobius"/>
    </source>
</evidence>
<evidence type="ECO:0000256" key="1">
    <source>
        <dbReference type="SAM" id="MobiDB-lite"/>
    </source>
</evidence>
<reference evidence="3 4" key="1">
    <citation type="submission" date="2019-09" db="EMBL/GenBank/DDBJ databases">
        <title>Draft genome of the ectomycorrhizal ascomycete Sphaerosporella brunnea.</title>
        <authorList>
            <consortium name="DOE Joint Genome Institute"/>
            <person name="Benucci G.M."/>
            <person name="Marozzi G."/>
            <person name="Antonielli L."/>
            <person name="Sanchez S."/>
            <person name="Marco P."/>
            <person name="Wang X."/>
            <person name="Falini L.B."/>
            <person name="Barry K."/>
            <person name="Haridas S."/>
            <person name="Lipzen A."/>
            <person name="Labutti K."/>
            <person name="Grigoriev I.V."/>
            <person name="Murat C."/>
            <person name="Martin F."/>
            <person name="Albertini E."/>
            <person name="Donnini D."/>
            <person name="Bonito G."/>
        </authorList>
    </citation>
    <scope>NUCLEOTIDE SEQUENCE [LARGE SCALE GENOMIC DNA]</scope>
    <source>
        <strain evidence="3 4">Sb_GMNB300</strain>
    </source>
</reference>
<feature type="compositionally biased region" description="Polar residues" evidence="1">
    <location>
        <begin position="97"/>
        <end position="111"/>
    </location>
</feature>
<proteinExistence type="predicted"/>
<dbReference type="EMBL" id="VXIS01000392">
    <property type="protein sequence ID" value="KAA8893893.1"/>
    <property type="molecule type" value="Genomic_DNA"/>
</dbReference>
<gene>
    <name evidence="3" type="ORF">FN846DRAFT_976948</name>
</gene>
<comment type="caution">
    <text evidence="3">The sequence shown here is derived from an EMBL/GenBank/DDBJ whole genome shotgun (WGS) entry which is preliminary data.</text>
</comment>
<evidence type="ECO:0000313" key="4">
    <source>
        <dbReference type="Proteomes" id="UP000326924"/>
    </source>
</evidence>
<feature type="transmembrane region" description="Helical" evidence="2">
    <location>
        <begin position="148"/>
        <end position="173"/>
    </location>
</feature>
<name>A0A5J5EFH5_9PEZI</name>
<keyword evidence="2" id="KW-0472">Membrane</keyword>
<keyword evidence="2" id="KW-1133">Transmembrane helix</keyword>
<protein>
    <submittedName>
        <fullName evidence="3">Uncharacterized protein</fullName>
    </submittedName>
</protein>
<evidence type="ECO:0000313" key="3">
    <source>
        <dbReference type="EMBL" id="KAA8893893.1"/>
    </source>
</evidence>
<sequence>MFQHASQNGWHAHGRSIGAVDLWSGSAQSLQMRLTVAVFVDDMLRGEGNLGRGLSSPTSPYFKKKKQLQMAIKNGLQKSSSQSLFNPPSPHLGGRGATSTTKCRPANSAPNTSFRPWDLPCSPAAAARSMRPAGAIISLSFRSGPPRLVRFVSAWLSMSCVLRLGAWAMMGLID</sequence>